<dbReference type="EMBL" id="QWDN01000005">
    <property type="protein sequence ID" value="TEB43468.1"/>
    <property type="molecule type" value="Genomic_DNA"/>
</dbReference>
<evidence type="ECO:0000313" key="2">
    <source>
        <dbReference type="EMBL" id="TEB43468.1"/>
    </source>
</evidence>
<dbReference type="Proteomes" id="UP000295270">
    <property type="component" value="Unassembled WGS sequence"/>
</dbReference>
<dbReference type="OrthoDB" id="1446320at2"/>
<reference evidence="1 3" key="1">
    <citation type="journal article" date="2015" name="Stand. Genomic Sci.">
        <title>Genomic Encyclopedia of Bacterial and Archaeal Type Strains, Phase III: the genomes of soil and plant-associated and newly described type strains.</title>
        <authorList>
            <person name="Whitman W.B."/>
            <person name="Woyke T."/>
            <person name="Klenk H.P."/>
            <person name="Zhou Y."/>
            <person name="Lilburn T.G."/>
            <person name="Beck B.J."/>
            <person name="De Vos P."/>
            <person name="Vandamme P."/>
            <person name="Eisen J.A."/>
            <person name="Garrity G."/>
            <person name="Hugenholtz P."/>
            <person name="Kyrpides N.C."/>
        </authorList>
    </citation>
    <scope>NUCLEOTIDE SEQUENCE [LARGE SCALE GENOMIC DNA]</scope>
    <source>
        <strain evidence="1 3">P5626</strain>
    </source>
</reference>
<keyword evidence="3" id="KW-1185">Reference proteome</keyword>
<evidence type="ECO:0000313" key="1">
    <source>
        <dbReference type="EMBL" id="TCN56440.1"/>
    </source>
</evidence>
<organism evidence="2 4">
    <name type="scientific">Flavobacterium circumlabens</name>
    <dbReference type="NCBI Taxonomy" id="2133765"/>
    <lineage>
        <taxon>Bacteria</taxon>
        <taxon>Pseudomonadati</taxon>
        <taxon>Bacteroidota</taxon>
        <taxon>Flavobacteriia</taxon>
        <taxon>Flavobacteriales</taxon>
        <taxon>Flavobacteriaceae</taxon>
        <taxon>Flavobacterium</taxon>
    </lineage>
</organism>
<evidence type="ECO:0000313" key="3">
    <source>
        <dbReference type="Proteomes" id="UP000295270"/>
    </source>
</evidence>
<dbReference type="RefSeq" id="WP_132036447.1">
    <property type="nucleotide sequence ID" value="NZ_QWDN01000005.1"/>
</dbReference>
<dbReference type="AlphaFoldDB" id="A0A4Y7UBS3"/>
<reference evidence="1" key="3">
    <citation type="submission" date="2019-03" db="EMBL/GenBank/DDBJ databases">
        <authorList>
            <person name="Whitman W."/>
            <person name="Huntemann M."/>
            <person name="Clum A."/>
            <person name="Pillay M."/>
            <person name="Palaniappan K."/>
            <person name="Varghese N."/>
            <person name="Mikhailova N."/>
            <person name="Stamatis D."/>
            <person name="Reddy T."/>
            <person name="Daum C."/>
            <person name="Shapiro N."/>
            <person name="Ivanova N."/>
            <person name="Kyrpides N."/>
            <person name="Woyke T."/>
        </authorList>
    </citation>
    <scope>NUCLEOTIDE SEQUENCE</scope>
    <source>
        <strain evidence="1">P5626</strain>
    </source>
</reference>
<proteinExistence type="predicted"/>
<accession>A0A4Y7UBS3</accession>
<gene>
    <name evidence="2" type="ORF">D0809_15000</name>
    <name evidence="1" type="ORF">EV142_105218</name>
</gene>
<name>A0A4Y7UBS3_9FLAO</name>
<protein>
    <submittedName>
        <fullName evidence="2">Uncharacterized protein</fullName>
    </submittedName>
</protein>
<evidence type="ECO:0000313" key="4">
    <source>
        <dbReference type="Proteomes" id="UP000298340"/>
    </source>
</evidence>
<comment type="caution">
    <text evidence="2">The sequence shown here is derived from an EMBL/GenBank/DDBJ whole genome shotgun (WGS) entry which is preliminary data.</text>
</comment>
<dbReference type="EMBL" id="SLWA01000005">
    <property type="protein sequence ID" value="TCN56440.1"/>
    <property type="molecule type" value="Genomic_DNA"/>
</dbReference>
<reference evidence="2 4" key="2">
    <citation type="journal article" date="2018" name="Syst. Appl. Microbiol.">
        <title>Flavobacterium circumlabens sp. nov. and Flavobacterium cupreum sp. nov., two psychrotrophic species isolated from Antarctic environmental samples.</title>
        <authorList>
            <person name="Kralova S."/>
            <person name="Busse H.J."/>
            <person name="Svec P."/>
            <person name="Maslanova I."/>
            <person name="Stankova E."/>
            <person name="Bartak M."/>
            <person name="Sedlacek I."/>
        </authorList>
    </citation>
    <scope>NUCLEOTIDE SEQUENCE [LARGE SCALE GENOMIC DNA]</scope>
    <source>
        <strain evidence="2 4">CCM 8828</strain>
    </source>
</reference>
<sequence length="242" mass="29059">MEQIKQNLEKYFNHHFEIINSFSLNAVINEYITENNNYYLSLGINNYMEDEEVKELTKIKDNQKLINSFLEVKKLNINEAEIIESFKNDIINAIRKLTKIIKKDEKSTIYQSMFIEHDFFPLGYIRIYGKGQFSINKKPSYLNFDYNNELLSEDCKIDYSPVWKEYLKFNSILEELELDNYLLDSTFYESLTQVYIYKVFLLLNKTFQQLESKIFEGINIHRPFYIYGNEHDCEASNIYVFK</sequence>
<dbReference type="Proteomes" id="UP000298340">
    <property type="component" value="Unassembled WGS sequence"/>
</dbReference>